<reference evidence="6" key="1">
    <citation type="journal article" date="2023" name="Genome Biol. Evol.">
        <title>Long-read-based Genome Assembly of Drosophila gunungcola Reveals Fewer Chemosensory Genes in Flower-breeding Species.</title>
        <authorList>
            <person name="Negi A."/>
            <person name="Liao B.Y."/>
            <person name="Yeh S.D."/>
        </authorList>
    </citation>
    <scope>NUCLEOTIDE SEQUENCE</scope>
    <source>
        <strain evidence="6">Sukarami</strain>
    </source>
</reference>
<dbReference type="SMART" id="SM00248">
    <property type="entry name" value="ANK"/>
    <property type="match status" value="2"/>
</dbReference>
<feature type="repeat" description="ANK" evidence="2">
    <location>
        <begin position="269"/>
        <end position="301"/>
    </location>
</feature>
<dbReference type="SUPFAM" id="SSF54695">
    <property type="entry name" value="POZ domain"/>
    <property type="match status" value="2"/>
</dbReference>
<dbReference type="Gene3D" id="2.130.10.30">
    <property type="entry name" value="Regulator of chromosome condensation 1/beta-lactamase-inhibitor protein II"/>
    <property type="match status" value="1"/>
</dbReference>
<feature type="repeat" description="RCC1" evidence="3">
    <location>
        <begin position="359"/>
        <end position="412"/>
    </location>
</feature>
<organism evidence="6 7">
    <name type="scientific">Drosophila gunungcola</name>
    <name type="common">fruit fly</name>
    <dbReference type="NCBI Taxonomy" id="103775"/>
    <lineage>
        <taxon>Eukaryota</taxon>
        <taxon>Metazoa</taxon>
        <taxon>Ecdysozoa</taxon>
        <taxon>Arthropoda</taxon>
        <taxon>Hexapoda</taxon>
        <taxon>Insecta</taxon>
        <taxon>Pterygota</taxon>
        <taxon>Neoptera</taxon>
        <taxon>Endopterygota</taxon>
        <taxon>Diptera</taxon>
        <taxon>Brachycera</taxon>
        <taxon>Muscomorpha</taxon>
        <taxon>Ephydroidea</taxon>
        <taxon>Drosophilidae</taxon>
        <taxon>Drosophila</taxon>
        <taxon>Sophophora</taxon>
    </lineage>
</organism>
<dbReference type="Pfam" id="PF00651">
    <property type="entry name" value="BTB"/>
    <property type="match status" value="1"/>
</dbReference>
<evidence type="ECO:0000256" key="1">
    <source>
        <dbReference type="ARBA" id="ARBA00022737"/>
    </source>
</evidence>
<dbReference type="PROSITE" id="PS50088">
    <property type="entry name" value="ANK_REPEAT"/>
    <property type="match status" value="2"/>
</dbReference>
<gene>
    <name evidence="6" type="ORF">M5D96_008717</name>
</gene>
<dbReference type="FunFam" id="1.25.40.20:FF:000471">
    <property type="entry name" value="GM20065"/>
    <property type="match status" value="1"/>
</dbReference>
<keyword evidence="2" id="KW-0040">ANK repeat</keyword>
<dbReference type="PANTHER" id="PTHR22872:SF2">
    <property type="entry name" value="INHIBITOR OF BRUTON TYROSINE KINASE"/>
    <property type="match status" value="1"/>
</dbReference>
<feature type="domain" description="BTB" evidence="5">
    <location>
        <begin position="909"/>
        <end position="968"/>
    </location>
</feature>
<dbReference type="Pfam" id="PF12796">
    <property type="entry name" value="Ank_2"/>
    <property type="match status" value="1"/>
</dbReference>
<dbReference type="InterPro" id="IPR009091">
    <property type="entry name" value="RCC1/BLIP-II"/>
</dbReference>
<dbReference type="Gene3D" id="3.30.710.10">
    <property type="entry name" value="Potassium Channel Kv1.1, Chain A"/>
    <property type="match status" value="2"/>
</dbReference>
<dbReference type="CDD" id="cd18500">
    <property type="entry name" value="BACK_IBtk"/>
    <property type="match status" value="1"/>
</dbReference>
<feature type="repeat" description="RCC1" evidence="3">
    <location>
        <begin position="413"/>
        <end position="467"/>
    </location>
</feature>
<keyword evidence="1" id="KW-0677">Repeat</keyword>
<dbReference type="InterPro" id="IPR011333">
    <property type="entry name" value="SKP1/BTB/POZ_sf"/>
</dbReference>
<protein>
    <recommendedName>
        <fullName evidence="5">BTB domain-containing protein</fullName>
    </recommendedName>
</protein>
<comment type="caution">
    <text evidence="6">The sequence shown here is derived from an EMBL/GenBank/DDBJ whole genome shotgun (WGS) entry which is preliminary data.</text>
</comment>
<dbReference type="InterPro" id="IPR036770">
    <property type="entry name" value="Ankyrin_rpt-contain_sf"/>
</dbReference>
<dbReference type="PROSITE" id="PS50012">
    <property type="entry name" value="RCC1_3"/>
    <property type="match status" value="2"/>
</dbReference>
<dbReference type="PROSITE" id="PS50097">
    <property type="entry name" value="BTB"/>
    <property type="match status" value="2"/>
</dbReference>
<dbReference type="Pfam" id="PF00415">
    <property type="entry name" value="RCC1"/>
    <property type="match status" value="1"/>
</dbReference>
<feature type="compositionally biased region" description="Low complexity" evidence="4">
    <location>
        <begin position="1148"/>
        <end position="1159"/>
    </location>
</feature>
<evidence type="ECO:0000259" key="5">
    <source>
        <dbReference type="PROSITE" id="PS50097"/>
    </source>
</evidence>
<feature type="compositionally biased region" description="Basic and acidic residues" evidence="4">
    <location>
        <begin position="1161"/>
        <end position="1182"/>
    </location>
</feature>
<dbReference type="SUPFAM" id="SSF50985">
    <property type="entry name" value="RCC1/BLIP-II"/>
    <property type="match status" value="1"/>
</dbReference>
<evidence type="ECO:0000256" key="4">
    <source>
        <dbReference type="SAM" id="MobiDB-lite"/>
    </source>
</evidence>
<dbReference type="InterPro" id="IPR000210">
    <property type="entry name" value="BTB/POZ_dom"/>
</dbReference>
<dbReference type="Proteomes" id="UP001059596">
    <property type="component" value="Unassembled WGS sequence"/>
</dbReference>
<evidence type="ECO:0000256" key="2">
    <source>
        <dbReference type="PROSITE-ProRule" id="PRU00023"/>
    </source>
</evidence>
<proteinExistence type="predicted"/>
<accession>A0A9Q0BPA7</accession>
<sequence>MSDPEKVETEKRPSEVPNAVELRETIWYSIGELVEMIVCPGCGKSMVSFKNRFAHVKKCFSIKRRGPLYRIYGYAECKCGLLIADTAKARKLHVCMGKVRPCKPICPVEPKNPPAEAQPCDELPTKPVQNVEQTGKVENKTWIHNFTSPIQQKDLSFLDISCSINPDPKPTSRPRVRNFDKPSRLLAPKEVCVYSIIRKNGAITVAGRSILKQRMSARSQEYDCTAKCRHRQHGNTITAALTKRSIDHQKLAAFIFKTCGNFASILDDLGRSAVHMAASTGRYEILEWLLNHGAYINGQDYESGSSPLHRALYYGSIDCAVLLLRYGASLELLDEDTRCPLQAICRKCDDKDLATDSQNDVLVWGSNKNYNLGIGNEQNTNAPQAVDFFRKSGLYLKQVALGAYHSLFCDKKGHLYAVGHGKGGRLGIGVENSLPAPKRVKVSSKLGDDSIRCISVSRQHSLVLTNRSLVFACGLNADHQLGVRDAPEQLSQFKEVVALRDKGASELVRVIACDQHSIAYGSRCVYVWGANQGQFGINANTPSIMVPTLIKLPAKTAIRFVEANNAATVIYSEEKMITLFYADKTRYIKTPNYEDLKSISVMGGHLKNSAKGSAAALKLLMLTETNVVYLWYENTQQFYRCNFSPIRLPQIKKILYKCNQVLVLSEDGCVYRGKCNQIALPNAALQEKAKPNLDIWQNNDQNKTEISREHVIRIELQRVPNIDRANDIFCDEGFSSFAVLQESHTKYFRKPSMLRREHSFKKLLHETSDCDAVHDVVFHVDGEKFAAHKLIIFSRAPGLRELIRCYLDKDIYLNVEHLTGKMFEVVLKHIYSSYWPTEDDIDCIQQSLGPANPQQRTRTCEMFLPHLQKFQLVELAKYVQSYVRDHQFPMPSTRQRFNRMYRSDYPELYDVRIVCEDGKVLEAHKCMLVARLEYFAMMFMHSWAERSSVTMEGVPAEYMEPVLDYLYSLDTEAFCKQGHLETFLYNMITICDQYFMESLQNVCESLILDKISIRKCGEMLEFAAMYNCKLLQKGCMDFICQNLARVLCYRSIEHCDGEALKCLNEHYRNMFSRVFDYRQITPFSEAIEDELLLSFVDGCEVDLDYRMDAESQLKQAAKHKQKDLRKQDARHQYEQQAISSMMRSLSVSEAVEVPSSPQEGARNEAKNWSRVVDKKDQKRKQAETALKVNNTLRQEEPPSPDLLPIERKLLKEQTPPPTSPETESTSPLGKSYNLDFSSLTPQSQKLSQKQRKRLSSESKSWRATNPPLVEQSSTPVAVPNAWGVTATPSGSFNDAFTSPTTGSTSDPTSFANMMRGQAAASTTPTEPGQSFSRILADERRQRETYERMRNKSLVHTQIEETAIAELREFYNVDNIDDETITIARMSRPSDINFSTWLRQ</sequence>
<dbReference type="FunFam" id="3.30.710.10:FF:000223">
    <property type="entry name" value="SD05384p"/>
    <property type="match status" value="1"/>
</dbReference>
<dbReference type="SMART" id="SM00225">
    <property type="entry name" value="BTB"/>
    <property type="match status" value="2"/>
</dbReference>
<evidence type="ECO:0000313" key="6">
    <source>
        <dbReference type="EMBL" id="KAI8038809.1"/>
    </source>
</evidence>
<dbReference type="SUPFAM" id="SSF48403">
    <property type="entry name" value="Ankyrin repeat"/>
    <property type="match status" value="1"/>
</dbReference>
<dbReference type="Gene3D" id="1.25.40.20">
    <property type="entry name" value="Ankyrin repeat-containing domain"/>
    <property type="match status" value="1"/>
</dbReference>
<dbReference type="EMBL" id="JAMKOV010000007">
    <property type="protein sequence ID" value="KAI8038809.1"/>
    <property type="molecule type" value="Genomic_DNA"/>
</dbReference>
<evidence type="ECO:0000256" key="3">
    <source>
        <dbReference type="PROSITE-ProRule" id="PRU00235"/>
    </source>
</evidence>
<evidence type="ECO:0000313" key="7">
    <source>
        <dbReference type="Proteomes" id="UP001059596"/>
    </source>
</evidence>
<feature type="domain" description="BTB" evidence="5">
    <location>
        <begin position="774"/>
        <end position="839"/>
    </location>
</feature>
<dbReference type="InterPro" id="IPR000408">
    <property type="entry name" value="Reg_chr_condens"/>
</dbReference>
<name>A0A9Q0BPA7_9MUSC</name>
<feature type="repeat" description="ANK" evidence="2">
    <location>
        <begin position="303"/>
        <end position="335"/>
    </location>
</feature>
<dbReference type="PROSITE" id="PS50297">
    <property type="entry name" value="ANK_REP_REGION"/>
    <property type="match status" value="2"/>
</dbReference>
<keyword evidence="7" id="KW-1185">Reference proteome</keyword>
<feature type="region of interest" description="Disordered" evidence="4">
    <location>
        <begin position="1148"/>
        <end position="1276"/>
    </location>
</feature>
<dbReference type="PANTHER" id="PTHR22872">
    <property type="entry name" value="BTK-BINDING PROTEIN-RELATED"/>
    <property type="match status" value="1"/>
</dbReference>
<dbReference type="InterPro" id="IPR002110">
    <property type="entry name" value="Ankyrin_rpt"/>
</dbReference>
<dbReference type="InterPro" id="IPR051625">
    <property type="entry name" value="Signaling_Regulatory_Domain"/>
</dbReference>